<dbReference type="EMBL" id="PP511701">
    <property type="protein sequence ID" value="XCD06689.1"/>
    <property type="molecule type" value="Genomic_DNA"/>
</dbReference>
<name>A0AAU8B2W3_9VIRU</name>
<dbReference type="EMBL" id="PP511692">
    <property type="protein sequence ID" value="XCD06619.1"/>
    <property type="molecule type" value="Genomic_DNA"/>
</dbReference>
<protein>
    <recommendedName>
        <fullName evidence="5">DUF2523 domain-containing protein</fullName>
    </recommendedName>
</protein>
<keyword evidence="1" id="KW-0472">Membrane</keyword>
<accession>A0AAU8B2W3</accession>
<feature type="transmembrane region" description="Helical" evidence="1">
    <location>
        <begin position="28"/>
        <end position="46"/>
    </location>
</feature>
<keyword evidence="1" id="KW-0812">Transmembrane</keyword>
<reference evidence="2" key="1">
    <citation type="submission" date="2024-03" db="EMBL/GenBank/DDBJ databases">
        <title>Diverse circular DNA viruses in blood, oral, and fecal samples of captive lemurs.</title>
        <authorList>
            <person name="Paietta E.N."/>
            <person name="Kraberger S."/>
            <person name="Lund M.C."/>
            <person name="Custer J.M."/>
            <person name="Vargas K.M."/>
            <person name="Ehmke E.E."/>
            <person name="Yoder A.D."/>
            <person name="Varsani A."/>
        </authorList>
    </citation>
    <scope>NUCLEOTIDE SEQUENCE</scope>
    <source>
        <strain evidence="2">Duke_24SS_13</strain>
        <strain evidence="3">Duke_25SF_104</strain>
        <strain evidence="4">Duke_25SS_57</strain>
    </source>
</reference>
<evidence type="ECO:0000313" key="3">
    <source>
        <dbReference type="EMBL" id="XCD06619.1"/>
    </source>
</evidence>
<evidence type="ECO:0000313" key="4">
    <source>
        <dbReference type="EMBL" id="XCD06689.1"/>
    </source>
</evidence>
<dbReference type="Pfam" id="PF10734">
    <property type="entry name" value="DUF2523"/>
    <property type="match status" value="1"/>
</dbReference>
<evidence type="ECO:0000256" key="1">
    <source>
        <dbReference type="SAM" id="Phobius"/>
    </source>
</evidence>
<evidence type="ECO:0008006" key="5">
    <source>
        <dbReference type="Google" id="ProtNLM"/>
    </source>
</evidence>
<dbReference type="EMBL" id="PP511609">
    <property type="protein sequence ID" value="XCD05919.1"/>
    <property type="molecule type" value="Genomic_DNA"/>
</dbReference>
<evidence type="ECO:0000313" key="2">
    <source>
        <dbReference type="EMBL" id="XCD05919.1"/>
    </source>
</evidence>
<sequence length="100" mass="10081">MGVVVFSSFANLLYRVGESLLSVGVKKALAGAGLGLGTYAGISSLLDKMIADANAMLSAGDGKILSMIGLTGIDTALSIILSACVIRATINSSSLFLAKN</sequence>
<organism evidence="2">
    <name type="scientific">Dulem virus 62</name>
    <dbReference type="NCBI Taxonomy" id="3145773"/>
    <lineage>
        <taxon>Viruses</taxon>
        <taxon>Monodnaviria</taxon>
        <taxon>Loebvirae</taxon>
        <taxon>Hofneiviricota</taxon>
        <taxon>Faserviricetes</taxon>
        <taxon>Tubulavirales</taxon>
        <taxon>Inoviridae</taxon>
        <taxon>Inovirus</taxon>
    </lineage>
</organism>
<proteinExistence type="predicted"/>
<feature type="transmembrane region" description="Helical" evidence="1">
    <location>
        <begin position="67"/>
        <end position="90"/>
    </location>
</feature>
<keyword evidence="1" id="KW-1133">Transmembrane helix</keyword>
<dbReference type="InterPro" id="IPR019670">
    <property type="entry name" value="DUF2523"/>
</dbReference>